<evidence type="ECO:0000313" key="2">
    <source>
        <dbReference type="EMBL" id="PVZ94956.1"/>
    </source>
</evidence>
<dbReference type="InterPro" id="IPR040602">
    <property type="entry name" value="Cucumopine_C"/>
</dbReference>
<accession>A0A2V1HQR4</accession>
<organism evidence="2 3">
    <name type="scientific">Amnibacterium flavum</name>
    <dbReference type="NCBI Taxonomy" id="2173173"/>
    <lineage>
        <taxon>Bacteria</taxon>
        <taxon>Bacillati</taxon>
        <taxon>Actinomycetota</taxon>
        <taxon>Actinomycetes</taxon>
        <taxon>Micrococcales</taxon>
        <taxon>Microbacteriaceae</taxon>
        <taxon>Amnibacterium</taxon>
    </lineage>
</organism>
<comment type="caution">
    <text evidence="2">The sequence shown here is derived from an EMBL/GenBank/DDBJ whole genome shotgun (WGS) entry which is preliminary data.</text>
</comment>
<feature type="domain" description="Cucumopine synthase C-terminal helical bundle" evidence="1">
    <location>
        <begin position="3"/>
        <end position="139"/>
    </location>
</feature>
<reference evidence="2 3" key="1">
    <citation type="submission" date="2018-05" db="EMBL/GenBank/DDBJ databases">
        <title>Amnibacterium sp. M8JJ-5, whole genome shotgun sequence.</title>
        <authorList>
            <person name="Tuo L."/>
        </authorList>
    </citation>
    <scope>NUCLEOTIDE SEQUENCE [LARGE SCALE GENOMIC DNA]</scope>
    <source>
        <strain evidence="2 3">M8JJ-5</strain>
    </source>
</reference>
<evidence type="ECO:0000259" key="1">
    <source>
        <dbReference type="Pfam" id="PF18631"/>
    </source>
</evidence>
<name>A0A2V1HQR4_9MICO</name>
<dbReference type="EMBL" id="QEOP01000002">
    <property type="protein sequence ID" value="PVZ94956.1"/>
    <property type="molecule type" value="Genomic_DNA"/>
</dbReference>
<proteinExistence type="predicted"/>
<dbReference type="Proteomes" id="UP000244893">
    <property type="component" value="Unassembled WGS sequence"/>
</dbReference>
<protein>
    <recommendedName>
        <fullName evidence="1">Cucumopine synthase C-terminal helical bundle domain-containing protein</fullName>
    </recommendedName>
</protein>
<keyword evidence="3" id="KW-1185">Reference proteome</keyword>
<sequence>MVTEVIAELNAEREKIWLECPQEIVNMGKGIIPRNTGTHGQYLSTLMFAESEARTLSDEVLWGIIEVSETNKLDLVTVQLLVNQIVGYKAAFFDFVGMPEAGGHIARYVEAANSAESIEEFLELTAAAISYVNKVHMWVDAVFPWGVTNGFKRVSA</sequence>
<dbReference type="Pfam" id="PF18631">
    <property type="entry name" value="Cucumopine_C"/>
    <property type="match status" value="1"/>
</dbReference>
<evidence type="ECO:0000313" key="3">
    <source>
        <dbReference type="Proteomes" id="UP000244893"/>
    </source>
</evidence>
<dbReference type="AlphaFoldDB" id="A0A2V1HQR4"/>
<gene>
    <name evidence="2" type="ORF">DDQ50_13945</name>
</gene>
<dbReference type="OrthoDB" id="1971562at2"/>